<protein>
    <submittedName>
        <fullName evidence="1">Uncharacterized protein</fullName>
    </submittedName>
</protein>
<evidence type="ECO:0000313" key="1">
    <source>
        <dbReference type="EMBL" id="KIK57935.1"/>
    </source>
</evidence>
<dbReference type="HOGENOM" id="CLU_1170751_0_0_1"/>
<proteinExistence type="predicted"/>
<organism evidence="1 2">
    <name type="scientific">Collybiopsis luxurians FD-317 M1</name>
    <dbReference type="NCBI Taxonomy" id="944289"/>
    <lineage>
        <taxon>Eukaryota</taxon>
        <taxon>Fungi</taxon>
        <taxon>Dikarya</taxon>
        <taxon>Basidiomycota</taxon>
        <taxon>Agaricomycotina</taxon>
        <taxon>Agaricomycetes</taxon>
        <taxon>Agaricomycetidae</taxon>
        <taxon>Agaricales</taxon>
        <taxon>Marasmiineae</taxon>
        <taxon>Omphalotaceae</taxon>
        <taxon>Collybiopsis</taxon>
        <taxon>Collybiopsis luxurians</taxon>
    </lineage>
</organism>
<keyword evidence="2" id="KW-1185">Reference proteome</keyword>
<reference evidence="1 2" key="1">
    <citation type="submission" date="2014-04" db="EMBL/GenBank/DDBJ databases">
        <title>Evolutionary Origins and Diversification of the Mycorrhizal Mutualists.</title>
        <authorList>
            <consortium name="DOE Joint Genome Institute"/>
            <consortium name="Mycorrhizal Genomics Consortium"/>
            <person name="Kohler A."/>
            <person name="Kuo A."/>
            <person name="Nagy L.G."/>
            <person name="Floudas D."/>
            <person name="Copeland A."/>
            <person name="Barry K.W."/>
            <person name="Cichocki N."/>
            <person name="Veneault-Fourrey C."/>
            <person name="LaButti K."/>
            <person name="Lindquist E.A."/>
            <person name="Lipzen A."/>
            <person name="Lundell T."/>
            <person name="Morin E."/>
            <person name="Murat C."/>
            <person name="Riley R."/>
            <person name="Ohm R."/>
            <person name="Sun H."/>
            <person name="Tunlid A."/>
            <person name="Henrissat B."/>
            <person name="Grigoriev I.V."/>
            <person name="Hibbett D.S."/>
            <person name="Martin F."/>
        </authorList>
    </citation>
    <scope>NUCLEOTIDE SEQUENCE [LARGE SCALE GENOMIC DNA]</scope>
    <source>
        <strain evidence="1 2">FD-317 M1</strain>
    </source>
</reference>
<dbReference type="OrthoDB" id="5560525at2759"/>
<gene>
    <name evidence="1" type="ORF">GYMLUDRAFT_246590</name>
</gene>
<dbReference type="AlphaFoldDB" id="A0A0D0B3U2"/>
<dbReference type="EMBL" id="KN834788">
    <property type="protein sequence ID" value="KIK57935.1"/>
    <property type="molecule type" value="Genomic_DNA"/>
</dbReference>
<evidence type="ECO:0000313" key="2">
    <source>
        <dbReference type="Proteomes" id="UP000053593"/>
    </source>
</evidence>
<accession>A0A0D0B3U2</accession>
<dbReference type="Proteomes" id="UP000053593">
    <property type="component" value="Unassembled WGS sequence"/>
</dbReference>
<name>A0A0D0B3U2_9AGAR</name>
<sequence length="237" mass="26449">MQVEEELYDLRRAHAHGQEDDMRMALDGVCCVHGSRIELDVTRSNLQMISANNEVLEGALKNLSSQVSFMVSFMEPLQSGFDHHGTNPRDQSTQTPHLPHLLPTLILFPSASKSTASIVPESASILGRHRTVSSSSVSLVSTISNNRPSPLRRTRLFTILHFRVNSLRQEFQTDKASREKEEAVQYRTSDSKLIVRALQLPPAFCRTSGPSRHGSNFLRGNWGEEAESTAKPIDIVM</sequence>